<feature type="transmembrane region" description="Helical" evidence="1">
    <location>
        <begin position="137"/>
        <end position="157"/>
    </location>
</feature>
<keyword evidence="1" id="KW-0812">Transmembrane</keyword>
<feature type="transmembrane region" description="Helical" evidence="1">
    <location>
        <begin position="196"/>
        <end position="214"/>
    </location>
</feature>
<evidence type="ECO:0000256" key="1">
    <source>
        <dbReference type="SAM" id="Phobius"/>
    </source>
</evidence>
<dbReference type="AlphaFoldDB" id="A0A1F7WQ51"/>
<reference evidence="3 4" key="1">
    <citation type="journal article" date="2016" name="Nat. Commun.">
        <title>Thousands of microbial genomes shed light on interconnected biogeochemical processes in an aquifer system.</title>
        <authorList>
            <person name="Anantharaman K."/>
            <person name="Brown C.T."/>
            <person name="Hug L.A."/>
            <person name="Sharon I."/>
            <person name="Castelle C.J."/>
            <person name="Probst A.J."/>
            <person name="Thomas B.C."/>
            <person name="Singh A."/>
            <person name="Wilkins M.J."/>
            <person name="Karaoz U."/>
            <person name="Brodie E.L."/>
            <person name="Williams K.H."/>
            <person name="Hubbard S.S."/>
            <person name="Banfield J.F."/>
        </authorList>
    </citation>
    <scope>NUCLEOTIDE SEQUENCE [LARGE SCALE GENOMIC DNA]</scope>
</reference>
<evidence type="ECO:0000313" key="4">
    <source>
        <dbReference type="Proteomes" id="UP000177091"/>
    </source>
</evidence>
<dbReference type="Proteomes" id="UP000177091">
    <property type="component" value="Unassembled WGS sequence"/>
</dbReference>
<feature type="transmembrane region" description="Helical" evidence="1">
    <location>
        <begin position="169"/>
        <end position="190"/>
    </location>
</feature>
<organism evidence="3 4">
    <name type="scientific">Candidatus Woesebacteria bacterium GWA1_42_12</name>
    <dbReference type="NCBI Taxonomy" id="1802472"/>
    <lineage>
        <taxon>Bacteria</taxon>
        <taxon>Candidatus Woeseibacteriota</taxon>
    </lineage>
</organism>
<feature type="transmembrane region" description="Helical" evidence="1">
    <location>
        <begin position="114"/>
        <end position="131"/>
    </location>
</feature>
<accession>A0A1F7WQ51</accession>
<keyword evidence="1" id="KW-0472">Membrane</keyword>
<sequence>MILGFLVAFSTIFFAGGVSLAQVVKVSPTLTVTPTPTATPTLTPRADLTKETEETLGPLERLLNEQKLGSVWPGNPIKYAIRAAVDAHVPANTIVLLLLLPLVASFIAAARHIVGLRGFGIFLPAALGVTFVATGPIVGIGLFLVIVTIATLIRFTLRKLKLKLQYLPRMALLLWWVVIAVLGVLFAAPLINSSTLSNVSIFPVLILVLLSEDFTRVQLGKSAKVAVNLTSETLILALASYFVLTLKPVQEYALLKPEIYLLVILIFNLILGRYVGLRLMEIWRFRKLIQS</sequence>
<feature type="transmembrane region" description="Helical" evidence="1">
    <location>
        <begin position="89"/>
        <end position="107"/>
    </location>
</feature>
<feature type="transmembrane region" description="Helical" evidence="1">
    <location>
        <begin position="226"/>
        <end position="244"/>
    </location>
</feature>
<keyword evidence="1" id="KW-1133">Transmembrane helix</keyword>
<evidence type="ECO:0000313" key="3">
    <source>
        <dbReference type="EMBL" id="OGM04195.1"/>
    </source>
</evidence>
<feature type="transmembrane region" description="Helical" evidence="1">
    <location>
        <begin position="259"/>
        <end position="277"/>
    </location>
</feature>
<feature type="domain" description="7 transmembrane helices usually fused to an inactive transglutaminase" evidence="2">
    <location>
        <begin position="95"/>
        <end position="288"/>
    </location>
</feature>
<dbReference type="EMBL" id="MGFK01000018">
    <property type="protein sequence ID" value="OGM04195.1"/>
    <property type="molecule type" value="Genomic_DNA"/>
</dbReference>
<gene>
    <name evidence="3" type="ORF">A2112_00315</name>
</gene>
<name>A0A1F7WQ51_9BACT</name>
<comment type="caution">
    <text evidence="3">The sequence shown here is derived from an EMBL/GenBank/DDBJ whole genome shotgun (WGS) entry which is preliminary data.</text>
</comment>
<evidence type="ECO:0000259" key="2">
    <source>
        <dbReference type="Pfam" id="PF14402"/>
    </source>
</evidence>
<proteinExistence type="predicted"/>
<protein>
    <recommendedName>
        <fullName evidence="2">7 transmembrane helices usually fused to an inactive transglutaminase domain-containing protein</fullName>
    </recommendedName>
</protein>
<dbReference type="Pfam" id="PF14402">
    <property type="entry name" value="7TM_transglut"/>
    <property type="match status" value="1"/>
</dbReference>
<dbReference type="InterPro" id="IPR025840">
    <property type="entry name" value="7TM_transglut"/>
</dbReference>